<dbReference type="eggNOG" id="arCOG04101">
    <property type="taxonomic scope" value="Archaea"/>
</dbReference>
<dbReference type="EMBL" id="CP001742">
    <property type="protein sequence ID" value="ADL18890.1"/>
    <property type="molecule type" value="Genomic_DNA"/>
</dbReference>
<keyword evidence="4" id="KW-0375">Hydrogen ion transport</keyword>
<dbReference type="GO" id="GO:0005524">
    <property type="term" value="F:ATP binding"/>
    <property type="evidence" value="ECO:0007669"/>
    <property type="project" value="UniProtKB-UniRule"/>
</dbReference>
<keyword evidence="4" id="KW-0472">Membrane</keyword>
<dbReference type="Gene3D" id="1.10.287.3240">
    <property type="match status" value="1"/>
</dbReference>
<dbReference type="OrthoDB" id="117390at2157"/>
<comment type="subunit">
    <text evidence="4">Has multiple subunits with at least A(3), B(3), C, D, E, F, H, I and proteolipid K(x).</text>
</comment>
<protein>
    <recommendedName>
        <fullName evidence="4">A-type ATP synthase subunit D</fullName>
    </recommendedName>
</protein>
<dbReference type="InterPro" id="IPR002699">
    <property type="entry name" value="V_ATPase_D"/>
</dbReference>
<comment type="similarity">
    <text evidence="1 4">Belongs to the V-ATPase D subunit family.</text>
</comment>
<proteinExistence type="inferred from homology"/>
<evidence type="ECO:0000256" key="1">
    <source>
        <dbReference type="ARBA" id="ARBA00005850"/>
    </source>
</evidence>
<gene>
    <name evidence="4" type="primary">atpD</name>
    <name evidence="5" type="ordered locus">ASAC_0483</name>
</gene>
<reference evidence="5 6" key="1">
    <citation type="journal article" date="2010" name="Appl. Environ. Microbiol.">
        <title>The genome sequence of the crenarchaeon Acidilobus saccharovorans supports a new order, Acidilobales, and suggests an important ecological role in terrestrial acidic hot springs.</title>
        <authorList>
            <person name="Mardanov A.V."/>
            <person name="Svetlitchnyi V.A."/>
            <person name="Beletsky A.V."/>
            <person name="Prokofeva M.I."/>
            <person name="Bonch-Osmolovskaya E.A."/>
            <person name="Ravin N.V."/>
            <person name="Skryabin K.G."/>
        </authorList>
    </citation>
    <scope>NUCLEOTIDE SEQUENCE [LARGE SCALE GENOMIC DNA]</scope>
    <source>
        <strain evidence="6">DSM 16705 / JCM 18335 / VKM B-2471 / 345-15</strain>
    </source>
</reference>
<dbReference type="GO" id="GO:0046933">
    <property type="term" value="F:proton-transporting ATP synthase activity, rotational mechanism"/>
    <property type="evidence" value="ECO:0007669"/>
    <property type="project" value="UniProtKB-UniRule"/>
</dbReference>
<keyword evidence="3 4" id="KW-0406">Ion transport</keyword>
<dbReference type="STRING" id="666510.ASAC_0483"/>
<evidence type="ECO:0000313" key="5">
    <source>
        <dbReference type="EMBL" id="ADL18890.1"/>
    </source>
</evidence>
<comment type="subcellular location">
    <subcellularLocation>
        <location evidence="4">Cell membrane</location>
        <topology evidence="4">Peripheral membrane protein</topology>
    </subcellularLocation>
</comment>
<sequence>MAIDVRSTLPTKINLIRLRREYATIRRIRRVLEEKRDVLLHYIRSVAEDYNRYQKEVYSRLEEMFTEFYRGEASEGIQRTWAYADSVKSSLRIKAGVTVMFTVRAPVFQLIPTSVATPAIPPGSSPDLVESYVMLREEVPAILRLAQYEETITRLIEELKRTQRLINSLDYVIIPSYERAIKFISMVLDEREREDFVRLKHLKRMLTAAEESRAARAPTPQQL</sequence>
<organism evidence="5 6">
    <name type="scientific">Acidilobus saccharovorans (strain DSM 16705 / JCM 18335 / VKM B-2471 / 345-15)</name>
    <dbReference type="NCBI Taxonomy" id="666510"/>
    <lineage>
        <taxon>Archaea</taxon>
        <taxon>Thermoproteota</taxon>
        <taxon>Thermoprotei</taxon>
        <taxon>Acidilobales</taxon>
        <taxon>Acidilobaceae</taxon>
        <taxon>Acidilobus</taxon>
    </lineage>
</organism>
<evidence type="ECO:0000256" key="4">
    <source>
        <dbReference type="HAMAP-Rule" id="MF_00271"/>
    </source>
</evidence>
<dbReference type="Pfam" id="PF01813">
    <property type="entry name" value="ATP-synt_D"/>
    <property type="match status" value="1"/>
</dbReference>
<dbReference type="AlphaFoldDB" id="D9Q0Q2"/>
<evidence type="ECO:0000256" key="3">
    <source>
        <dbReference type="ARBA" id="ARBA00023065"/>
    </source>
</evidence>
<dbReference type="GO" id="GO:0042777">
    <property type="term" value="P:proton motive force-driven plasma membrane ATP synthesis"/>
    <property type="evidence" value="ECO:0007669"/>
    <property type="project" value="UniProtKB-UniRule"/>
</dbReference>
<keyword evidence="4" id="KW-1003">Cell membrane</keyword>
<dbReference type="Proteomes" id="UP000000346">
    <property type="component" value="Chromosome"/>
</dbReference>
<dbReference type="RefSeq" id="WP_013266402.1">
    <property type="nucleotide sequence ID" value="NC_014374.1"/>
</dbReference>
<dbReference type="GO" id="GO:0046961">
    <property type="term" value="F:proton-transporting ATPase activity, rotational mechanism"/>
    <property type="evidence" value="ECO:0007669"/>
    <property type="project" value="InterPro"/>
</dbReference>
<evidence type="ECO:0000313" key="6">
    <source>
        <dbReference type="Proteomes" id="UP000000346"/>
    </source>
</evidence>
<comment type="function">
    <text evidence="4">Component of the A-type ATP synthase that produces ATP from ADP in the presence of a proton gradient across the membrane.</text>
</comment>
<dbReference type="NCBIfam" id="NF001544">
    <property type="entry name" value="PRK00373.1-3"/>
    <property type="match status" value="1"/>
</dbReference>
<dbReference type="KEGG" id="asc:ASAC_0483"/>
<name>D9Q0Q2_ACIS3</name>
<keyword evidence="4" id="KW-0066">ATP synthesis</keyword>
<keyword evidence="6" id="KW-1185">Reference proteome</keyword>
<dbReference type="InParanoid" id="D9Q0Q2"/>
<dbReference type="HOGENOM" id="CLU_069688_2_2_2"/>
<dbReference type="FunCoup" id="D9Q0Q2">
    <property type="interactions" value="161"/>
</dbReference>
<accession>D9Q0Q2</accession>
<dbReference type="NCBIfam" id="TIGR00309">
    <property type="entry name" value="V_ATPase_subD"/>
    <property type="match status" value="1"/>
</dbReference>
<dbReference type="HAMAP" id="MF_00271">
    <property type="entry name" value="ATP_synth_D_arch"/>
    <property type="match status" value="1"/>
</dbReference>
<dbReference type="PANTHER" id="PTHR11671">
    <property type="entry name" value="V-TYPE ATP SYNTHASE SUBUNIT D"/>
    <property type="match status" value="1"/>
</dbReference>
<dbReference type="GO" id="GO:0005886">
    <property type="term" value="C:plasma membrane"/>
    <property type="evidence" value="ECO:0007669"/>
    <property type="project" value="UniProtKB-SubCell"/>
</dbReference>
<evidence type="ECO:0000256" key="2">
    <source>
        <dbReference type="ARBA" id="ARBA00022448"/>
    </source>
</evidence>
<keyword evidence="2 4" id="KW-0813">Transport</keyword>
<dbReference type="GeneID" id="9498714"/>